<dbReference type="InterPro" id="IPR001054">
    <property type="entry name" value="A/G_cyclase"/>
</dbReference>
<sequence>MLRRLRRAVLGRGRGLGLVLLAALMAFGVWEPVPLQFLRIKTFDIYNQIKPREVTERPAMIVDIDERSLAEIGQWPWPRTTVARLVDRLTQMGAVVVGFDIVFSEPDRMSPGSIAGELPGIDDGTRTVLEGLPDNDSVLAQMMSRSRVVLGQSLRSEAMPVIGRENVPEHSIAERGGDPRPWLEFHTGIVRNLAVLEEVAAGRGIFNSALELDGISRRLPMMANVNGTIEPALSVEMLRVATGNRSTAIRMFPAGGVEGILVGKSLLKTDERGRVWVYFSRHDPAKYISAVDVLRGTVDPAKVAGRLILVGTSAVGLLDIRSTPLDSVIPGVEVHAQILENVLGGTQLQRPQGARLIEMLGALAAGMLMVVLVPLAGARLTVIILALAIGVMTGGSWWFFETQRMLIDPVYPALCSLLLYMMLTYSNYAREEAERRQVRDAFSRYMSPALVERLAQDPSQLRLGGEMRDMTLLFCDVRGFTTISEQFDAQGLTRLINRFLTPMTNVILDRRGTIDKYMGDCIMAFWNAPLDDDDHAANACRSALAMMETMVKVNVDLEKEAIEEGRKHIPLKVGIGLNSGQVCVGNMGSDQRFDYSVLGDNVNLASRLEGQSKPYGVSIVIGENTYQRAPDFAVLELDLIKVKGKTLPVRIFTLLGDEAFATSPEFTALRQVHDLMIAAYRAQDWDRMEELLTECRRLSDGMHIEGFYDLYAERLADYRANPPGADWDGVYVATSK</sequence>
<evidence type="ECO:0000313" key="10">
    <source>
        <dbReference type="Proteomes" id="UP000544872"/>
    </source>
</evidence>
<comment type="caution">
    <text evidence="9">The sequence shown here is derived from an EMBL/GenBank/DDBJ whole genome shotgun (WGS) entry which is preliminary data.</text>
</comment>
<evidence type="ECO:0000256" key="6">
    <source>
        <dbReference type="ARBA" id="ARBA00023136"/>
    </source>
</evidence>
<dbReference type="CDD" id="cd07302">
    <property type="entry name" value="CHD"/>
    <property type="match status" value="1"/>
</dbReference>
<comment type="similarity">
    <text evidence="2">Belongs to the adenylyl cyclase class-3 family.</text>
</comment>
<dbReference type="Pfam" id="PF00211">
    <property type="entry name" value="Guanylate_cyc"/>
    <property type="match status" value="1"/>
</dbReference>
<proteinExistence type="inferred from homology"/>
<dbReference type="InterPro" id="IPR029787">
    <property type="entry name" value="Nucleotide_cyclase"/>
</dbReference>
<keyword evidence="5 7" id="KW-1133">Transmembrane helix</keyword>
<dbReference type="RefSeq" id="WP_260402419.1">
    <property type="nucleotide sequence ID" value="NZ_JACIIX010000006.1"/>
</dbReference>
<keyword evidence="4 7" id="KW-0812">Transmembrane</keyword>
<evidence type="ECO:0000259" key="8">
    <source>
        <dbReference type="PROSITE" id="PS50125"/>
    </source>
</evidence>
<evidence type="ECO:0000256" key="7">
    <source>
        <dbReference type="SAM" id="Phobius"/>
    </source>
</evidence>
<dbReference type="Proteomes" id="UP000544872">
    <property type="component" value="Unassembled WGS sequence"/>
</dbReference>
<feature type="transmembrane region" description="Helical" evidence="7">
    <location>
        <begin position="356"/>
        <end position="373"/>
    </location>
</feature>
<name>A0A7W9ZFJ6_NOVIT</name>
<keyword evidence="9" id="KW-0456">Lyase</keyword>
<dbReference type="SUPFAM" id="SSF55073">
    <property type="entry name" value="Nucleotide cyclase"/>
    <property type="match status" value="1"/>
</dbReference>
<evidence type="ECO:0000256" key="3">
    <source>
        <dbReference type="ARBA" id="ARBA00022475"/>
    </source>
</evidence>
<dbReference type="GO" id="GO:0030313">
    <property type="term" value="C:cell envelope"/>
    <property type="evidence" value="ECO:0007669"/>
    <property type="project" value="UniProtKB-SubCell"/>
</dbReference>
<evidence type="ECO:0000256" key="1">
    <source>
        <dbReference type="ARBA" id="ARBA00004196"/>
    </source>
</evidence>
<feature type="transmembrane region" description="Helical" evidence="7">
    <location>
        <begin position="380"/>
        <end position="399"/>
    </location>
</feature>
<keyword evidence="6 7" id="KW-0472">Membrane</keyword>
<comment type="subcellular location">
    <subcellularLocation>
        <location evidence="1">Cell envelope</location>
    </subcellularLocation>
</comment>
<dbReference type="PROSITE" id="PS50125">
    <property type="entry name" value="GUANYLATE_CYCLASE_2"/>
    <property type="match status" value="1"/>
</dbReference>
<dbReference type="EC" id="4.6.1.1" evidence="9"/>
<evidence type="ECO:0000256" key="2">
    <source>
        <dbReference type="ARBA" id="ARBA00005381"/>
    </source>
</evidence>
<dbReference type="GO" id="GO:0006171">
    <property type="term" value="P:cAMP biosynthetic process"/>
    <property type="evidence" value="ECO:0007669"/>
    <property type="project" value="TreeGrafter"/>
</dbReference>
<dbReference type="PANTHER" id="PTHR43081:SF1">
    <property type="entry name" value="ADENYLATE CYCLASE, TERMINAL-DIFFERENTIATION SPECIFIC"/>
    <property type="match status" value="1"/>
</dbReference>
<dbReference type="SMART" id="SM01080">
    <property type="entry name" value="CHASE2"/>
    <property type="match status" value="1"/>
</dbReference>
<gene>
    <name evidence="9" type="ORF">FHS48_001977</name>
</gene>
<dbReference type="Pfam" id="PF05226">
    <property type="entry name" value="CHASE2"/>
    <property type="match status" value="1"/>
</dbReference>
<protein>
    <submittedName>
        <fullName evidence="9">Adenylate cyclase</fullName>
        <ecNumber evidence="9">4.6.1.1</ecNumber>
    </submittedName>
</protein>
<dbReference type="GO" id="GO:0004016">
    <property type="term" value="F:adenylate cyclase activity"/>
    <property type="evidence" value="ECO:0007669"/>
    <property type="project" value="UniProtKB-EC"/>
</dbReference>
<dbReference type="FunFam" id="3.30.70.1230:FF:000016">
    <property type="entry name" value="Adenylate/guanylate cyclase domain-containing protein"/>
    <property type="match status" value="1"/>
</dbReference>
<evidence type="ECO:0000313" key="9">
    <source>
        <dbReference type="EMBL" id="MBB6210561.1"/>
    </source>
</evidence>
<dbReference type="AlphaFoldDB" id="A0A7W9ZFJ6"/>
<accession>A0A7W9ZFJ6</accession>
<dbReference type="InterPro" id="IPR050697">
    <property type="entry name" value="Adenylyl/Guanylyl_Cyclase_3/4"/>
</dbReference>
<organism evidence="9 10">
    <name type="scientific">Novispirillum itersonii</name>
    <name type="common">Aquaspirillum itersonii</name>
    <dbReference type="NCBI Taxonomy" id="189"/>
    <lineage>
        <taxon>Bacteria</taxon>
        <taxon>Pseudomonadati</taxon>
        <taxon>Pseudomonadota</taxon>
        <taxon>Alphaproteobacteria</taxon>
        <taxon>Rhodospirillales</taxon>
        <taxon>Novispirillaceae</taxon>
        <taxon>Novispirillum</taxon>
    </lineage>
</organism>
<keyword evidence="10" id="KW-1185">Reference proteome</keyword>
<reference evidence="9 10" key="1">
    <citation type="submission" date="2020-08" db="EMBL/GenBank/DDBJ databases">
        <title>Genomic Encyclopedia of Type Strains, Phase IV (KMG-IV): sequencing the most valuable type-strain genomes for metagenomic binning, comparative biology and taxonomic classification.</title>
        <authorList>
            <person name="Goeker M."/>
        </authorList>
    </citation>
    <scope>NUCLEOTIDE SEQUENCE [LARGE SCALE GENOMIC DNA]</scope>
    <source>
        <strain evidence="9 10">DSM 11590</strain>
    </source>
</reference>
<dbReference type="InterPro" id="IPR007890">
    <property type="entry name" value="CHASE2"/>
</dbReference>
<evidence type="ECO:0000256" key="4">
    <source>
        <dbReference type="ARBA" id="ARBA00022692"/>
    </source>
</evidence>
<evidence type="ECO:0000256" key="5">
    <source>
        <dbReference type="ARBA" id="ARBA00022989"/>
    </source>
</evidence>
<dbReference type="SMART" id="SM00044">
    <property type="entry name" value="CYCc"/>
    <property type="match status" value="1"/>
</dbReference>
<dbReference type="PANTHER" id="PTHR43081">
    <property type="entry name" value="ADENYLATE CYCLASE, TERMINAL-DIFFERENTIATION SPECIFIC-RELATED"/>
    <property type="match status" value="1"/>
</dbReference>
<feature type="domain" description="Guanylate cyclase" evidence="8">
    <location>
        <begin position="471"/>
        <end position="609"/>
    </location>
</feature>
<dbReference type="Gene3D" id="3.30.70.1230">
    <property type="entry name" value="Nucleotide cyclase"/>
    <property type="match status" value="1"/>
</dbReference>
<feature type="transmembrane region" description="Helical" evidence="7">
    <location>
        <begin position="411"/>
        <end position="429"/>
    </location>
</feature>
<keyword evidence="3" id="KW-1003">Cell membrane</keyword>
<dbReference type="EMBL" id="JACIIX010000006">
    <property type="protein sequence ID" value="MBB6210561.1"/>
    <property type="molecule type" value="Genomic_DNA"/>
</dbReference>
<dbReference type="GO" id="GO:0035556">
    <property type="term" value="P:intracellular signal transduction"/>
    <property type="evidence" value="ECO:0007669"/>
    <property type="project" value="InterPro"/>
</dbReference>